<keyword evidence="5" id="KW-1185">Reference proteome</keyword>
<dbReference type="InterPro" id="IPR043839">
    <property type="entry name" value="PafC_HTH"/>
</dbReference>
<dbReference type="PANTHER" id="PTHR34580">
    <property type="match status" value="1"/>
</dbReference>
<dbReference type="Pfam" id="PF13280">
    <property type="entry name" value="WYL"/>
    <property type="match status" value="1"/>
</dbReference>
<dbReference type="Pfam" id="PF19187">
    <property type="entry name" value="HTH_PafC"/>
    <property type="match status" value="1"/>
</dbReference>
<comment type="caution">
    <text evidence="4">The sequence shown here is derived from an EMBL/GenBank/DDBJ whole genome shotgun (WGS) entry which is preliminary data.</text>
</comment>
<dbReference type="EMBL" id="SDPU01000023">
    <property type="protein sequence ID" value="RYU11562.1"/>
    <property type="molecule type" value="Genomic_DNA"/>
</dbReference>
<evidence type="ECO:0000259" key="1">
    <source>
        <dbReference type="Pfam" id="PF13280"/>
    </source>
</evidence>
<evidence type="ECO:0000313" key="5">
    <source>
        <dbReference type="Proteomes" id="UP000291189"/>
    </source>
</evidence>
<dbReference type="PROSITE" id="PS52050">
    <property type="entry name" value="WYL"/>
    <property type="match status" value="1"/>
</dbReference>
<dbReference type="Pfam" id="PF25583">
    <property type="entry name" value="WCX"/>
    <property type="match status" value="1"/>
</dbReference>
<sequence>MSGARDQVGRLLALVPYIQARQEVPVEEAAREFGVKPAQIVKDLNVLWFCGLPGLGMGDLIDVDMDAVQGEGVIRVSNVDYLRRPLRLESSEAAALIVALRALRDSSPTDVRPIVDRTLAKLEVAAGDAASAAAQVEVRTTARDVALGPLRTRLADAVSAGRQVRIDYYVPARDESTARVVDPMRLVTAQGNDYLEAWCHLAEDQRLFRLDRISQADVLDTPVDDHGDVAPRDLAEGIFRPSEHDPYVDLLLEPYARWVAEYYPPESSEELPGGRLRMRLRAGDEAWLVRLLMRLGSEVTVEGPPEISRAVHRAATAALANYM</sequence>
<reference evidence="4 5" key="1">
    <citation type="submission" date="2019-01" db="EMBL/GenBank/DDBJ databases">
        <title>Nocardioides guangzhouensis sp. nov., an actinobacterium isolated from soil.</title>
        <authorList>
            <person name="Fu Y."/>
            <person name="Cai Y."/>
            <person name="Lin Z."/>
            <person name="Chen P."/>
        </authorList>
    </citation>
    <scope>NUCLEOTIDE SEQUENCE [LARGE SCALE GENOMIC DNA]</scope>
    <source>
        <strain evidence="4 5">NBRC 105384</strain>
    </source>
</reference>
<feature type="domain" description="PafC HTH" evidence="2">
    <location>
        <begin position="6"/>
        <end position="123"/>
    </location>
</feature>
<dbReference type="RefSeq" id="WP_129987837.1">
    <property type="nucleotide sequence ID" value="NZ_SDPU01000023.1"/>
</dbReference>
<dbReference type="AlphaFoldDB" id="A0A4Q5IZF5"/>
<dbReference type="Proteomes" id="UP000291189">
    <property type="component" value="Unassembled WGS sequence"/>
</dbReference>
<accession>A0A4Q5IZF5</accession>
<evidence type="ECO:0000313" key="4">
    <source>
        <dbReference type="EMBL" id="RYU11562.1"/>
    </source>
</evidence>
<organism evidence="4 5">
    <name type="scientific">Nocardioides iriomotensis</name>
    <dbReference type="NCBI Taxonomy" id="715784"/>
    <lineage>
        <taxon>Bacteria</taxon>
        <taxon>Bacillati</taxon>
        <taxon>Actinomycetota</taxon>
        <taxon>Actinomycetes</taxon>
        <taxon>Propionibacteriales</taxon>
        <taxon>Nocardioidaceae</taxon>
        <taxon>Nocardioides</taxon>
    </lineage>
</organism>
<dbReference type="PANTHER" id="PTHR34580:SF1">
    <property type="entry name" value="PROTEIN PAFC"/>
    <property type="match status" value="1"/>
</dbReference>
<gene>
    <name evidence="4" type="ORF">ETU37_13425</name>
</gene>
<protein>
    <submittedName>
        <fullName evidence="4">WYL domain-containing protein</fullName>
    </submittedName>
</protein>
<feature type="domain" description="WYL" evidence="1">
    <location>
        <begin position="152"/>
        <end position="218"/>
    </location>
</feature>
<proteinExistence type="predicted"/>
<dbReference type="InterPro" id="IPR028349">
    <property type="entry name" value="PafC-like"/>
</dbReference>
<dbReference type="OrthoDB" id="5174471at2"/>
<evidence type="ECO:0000259" key="2">
    <source>
        <dbReference type="Pfam" id="PF19187"/>
    </source>
</evidence>
<dbReference type="InterPro" id="IPR051534">
    <property type="entry name" value="CBASS_pafABC_assoc_protein"/>
</dbReference>
<feature type="domain" description="WCX" evidence="3">
    <location>
        <begin position="248"/>
        <end position="319"/>
    </location>
</feature>
<dbReference type="InterPro" id="IPR057727">
    <property type="entry name" value="WCX_dom"/>
</dbReference>
<name>A0A4Q5IZF5_9ACTN</name>
<dbReference type="InterPro" id="IPR026881">
    <property type="entry name" value="WYL_dom"/>
</dbReference>
<dbReference type="PIRSF" id="PIRSF016838">
    <property type="entry name" value="PafC"/>
    <property type="match status" value="1"/>
</dbReference>
<evidence type="ECO:0000259" key="3">
    <source>
        <dbReference type="Pfam" id="PF25583"/>
    </source>
</evidence>